<dbReference type="Pfam" id="PF00577">
    <property type="entry name" value="Usher"/>
    <property type="match status" value="1"/>
</dbReference>
<sequence>MRQSLHHVGAKRLKGALKAGVATALTLGGSIAYAQDAAPPPPSAAAASPEAPAPVAPPVPGGAGPVTDVAVTAEPQQSAVQAPPAVEAQRLNPTGRDVPLTAPLRDGVFILGEIDFVLGADDSVRVNAARLTELLRRVLAARRAEEIEAALAGQREVTTQRLAELGYPLRYDPETIGLVIDIPAGARTTQDLALAQLSDDLLGEVDQPAGFSGYVNFRSSFDYVWQGLDKGFQDPFILIDSAFRLNGVVFENEATTQLGFSDNGQTRFIREGTRFVYDDFKTLARWTAGDLLPTGRGFSGTTQLSGLSIVRSYSTLQPQRNVQPRGERTFTIVRPSTVEAFINGQPVRQIRLQPGTYNVRDFPFTQGSNDVRLVVTDDAGVVETIEFSLFFDRTLLAPGITEFALYGGVRSPTIGRSRDYRFDEPAASGFIRRGLNERLTAGANFQAQRRGLVVGGEMVAATKIGTIGGDLAVSTVDNIGTGYAINVGIQRSFGGSASVGRAVGFTFEHRSRNFATPNDVIADNRFDFELGATYSQALSELQFVSVTGRYGKGRDAFDDEVSARVTYGYRLSPRLNLAAEAVYEDRQIGRRDYGVRLTLTYRFDQRSTGIAEIDTRFERARFGYQTSRGDGVGAWSASGDVDVDYGSGLVGLDGSATYTANRADIGFSHATAFSTGGGSITDQRSSFRLGTAIALAENKLALSRPIFDSFAMVAPHPSLGKADVYVDPRENRYSAKSGVFGPAVEPDLSSYADRVVSYDVPDAPVGYDLGRGNFRVFPPYRSGYLVTAGSDYSVTGVGTLYDQNGAPVSLLAGRAFEVANPDRAPVTVFTNRGGRFGIQGLRPGKWRIEMPTEPASSVIIDVPEGTQGVIRLGDVKLGAAQ</sequence>
<dbReference type="STRING" id="941907.SAMN06295910_1269"/>
<dbReference type="AlphaFoldDB" id="A0A1X7G6L9"/>
<keyword evidence="4" id="KW-1185">Reference proteome</keyword>
<dbReference type="RefSeq" id="WP_085218026.1">
    <property type="nucleotide sequence ID" value="NZ_LT840185.1"/>
</dbReference>
<keyword evidence="2" id="KW-0732">Signal</keyword>
<feature type="signal peptide" evidence="2">
    <location>
        <begin position="1"/>
        <end position="34"/>
    </location>
</feature>
<proteinExistence type="predicted"/>
<feature type="region of interest" description="Disordered" evidence="1">
    <location>
        <begin position="37"/>
        <end position="62"/>
    </location>
</feature>
<evidence type="ECO:0000256" key="1">
    <source>
        <dbReference type="SAM" id="MobiDB-lite"/>
    </source>
</evidence>
<protein>
    <submittedName>
        <fullName evidence="3">Outer membrane usher protein</fullName>
    </submittedName>
</protein>
<evidence type="ECO:0000256" key="2">
    <source>
        <dbReference type="SAM" id="SignalP"/>
    </source>
</evidence>
<dbReference type="Gene3D" id="2.60.40.3110">
    <property type="match status" value="1"/>
</dbReference>
<evidence type="ECO:0000313" key="3">
    <source>
        <dbReference type="EMBL" id="SMF64995.1"/>
    </source>
</evidence>
<dbReference type="InterPro" id="IPR042186">
    <property type="entry name" value="FimD_plug_dom"/>
</dbReference>
<feature type="compositionally biased region" description="Pro residues" evidence="1">
    <location>
        <begin position="51"/>
        <end position="60"/>
    </location>
</feature>
<gene>
    <name evidence="3" type="ORF">SAMN06295910_1269</name>
</gene>
<dbReference type="PANTHER" id="PTHR30451:SF5">
    <property type="entry name" value="SLR0019 PROTEIN"/>
    <property type="match status" value="1"/>
</dbReference>
<dbReference type="Proteomes" id="UP000192934">
    <property type="component" value="Chromosome I"/>
</dbReference>
<dbReference type="InterPro" id="IPR000015">
    <property type="entry name" value="Fimb_usher"/>
</dbReference>
<reference evidence="4" key="1">
    <citation type="submission" date="2017-04" db="EMBL/GenBank/DDBJ databases">
        <authorList>
            <person name="Varghese N."/>
            <person name="Submissions S."/>
        </authorList>
    </citation>
    <scope>NUCLEOTIDE SEQUENCE [LARGE SCALE GENOMIC DNA]</scope>
    <source>
        <strain evidence="4">Dd16</strain>
    </source>
</reference>
<feature type="chain" id="PRO_5013163344" evidence="2">
    <location>
        <begin position="35"/>
        <end position="881"/>
    </location>
</feature>
<dbReference type="GO" id="GO:0015473">
    <property type="term" value="F:fimbrial usher porin activity"/>
    <property type="evidence" value="ECO:0007669"/>
    <property type="project" value="InterPro"/>
</dbReference>
<organism evidence="3 4">
    <name type="scientific">Allosphingosinicella indica</name>
    <dbReference type="NCBI Taxonomy" id="941907"/>
    <lineage>
        <taxon>Bacteria</taxon>
        <taxon>Pseudomonadati</taxon>
        <taxon>Pseudomonadota</taxon>
        <taxon>Alphaproteobacteria</taxon>
        <taxon>Sphingomonadales</taxon>
        <taxon>Sphingomonadaceae</taxon>
        <taxon>Allosphingosinicella</taxon>
    </lineage>
</organism>
<dbReference type="OrthoDB" id="499138at2"/>
<name>A0A1X7G6L9_9SPHN</name>
<dbReference type="PANTHER" id="PTHR30451">
    <property type="entry name" value="OUTER MEMBRANE USHER PROTEIN"/>
    <property type="match status" value="1"/>
</dbReference>
<dbReference type="GO" id="GO:0009279">
    <property type="term" value="C:cell outer membrane"/>
    <property type="evidence" value="ECO:0007669"/>
    <property type="project" value="TreeGrafter"/>
</dbReference>
<evidence type="ECO:0000313" key="4">
    <source>
        <dbReference type="Proteomes" id="UP000192934"/>
    </source>
</evidence>
<dbReference type="GO" id="GO:0009297">
    <property type="term" value="P:pilus assembly"/>
    <property type="evidence" value="ECO:0007669"/>
    <property type="project" value="InterPro"/>
</dbReference>
<dbReference type="Gene3D" id="2.60.40.2610">
    <property type="entry name" value="Outer membrane usher protein FimD, plug domain"/>
    <property type="match status" value="1"/>
</dbReference>
<dbReference type="EMBL" id="LT840185">
    <property type="protein sequence ID" value="SMF64995.1"/>
    <property type="molecule type" value="Genomic_DNA"/>
</dbReference>
<accession>A0A1X7G6L9</accession>